<keyword evidence="2" id="KW-0966">Cell projection</keyword>
<dbReference type="AlphaFoldDB" id="A0A437R392"/>
<accession>A0A437R392</accession>
<name>A0A437R392_9GAMM</name>
<keyword evidence="2" id="KW-0969">Cilium</keyword>
<dbReference type="OrthoDB" id="5762464at2"/>
<evidence type="ECO:0000313" key="3">
    <source>
        <dbReference type="Proteomes" id="UP000283077"/>
    </source>
</evidence>
<keyword evidence="2" id="KW-0282">Flagellum</keyword>
<evidence type="ECO:0000259" key="1">
    <source>
        <dbReference type="Pfam" id="PF02120"/>
    </source>
</evidence>
<proteinExistence type="predicted"/>
<dbReference type="InterPro" id="IPR021136">
    <property type="entry name" value="Flagellar_hook_control-like_C"/>
</dbReference>
<reference evidence="2 3" key="1">
    <citation type="submission" date="2019-01" db="EMBL/GenBank/DDBJ databases">
        <authorList>
            <person name="Chen W.-M."/>
        </authorList>
    </citation>
    <scope>NUCLEOTIDE SEQUENCE [LARGE SCALE GENOMIC DNA]</scope>
    <source>
        <strain evidence="2 3">KYPC3</strain>
    </source>
</reference>
<dbReference type="RefSeq" id="WP_127697617.1">
    <property type="nucleotide sequence ID" value="NZ_SACS01000002.1"/>
</dbReference>
<feature type="domain" description="Flagellar hook-length control protein-like C-terminal" evidence="1">
    <location>
        <begin position="567"/>
        <end position="642"/>
    </location>
</feature>
<sequence length="660" mass="71171">MNQINLDALLQIGSGRTQPILQSLKLTPDTLYQALLNIGSDGAGQLHVATPQGPVQIQLTPQQTALLLQATSQSPAALQNQQVANQALATQVTLNGQLQGQLSGSHSGLMPGQQAPTNTQLQLQLQLQPGTQGQLQIQSQQAPVNIALQPSQLLQLLGAQQQQSLTILVQLQRQQQQLVLTLPNQQQLQLPASWLDGAADWPMQQPKLAQLTVQLVQGQLKISVSVQDAPAERSQPSADTTKQVTDHIKASAQTGTITPDKLVAATPQIAAANQSQKPQVLTAAQTIALLPVLAKALQPDRISSDGSQLQLGKLELPSTNTKTASLPNWQLQAMPVTGKTPSWQLQLSADPTAAMQIKVESTALNRAIQWQSSPSAAQVNPPQPKIAVDVSNAWRQWLPLQNPTVDPLLELPELPPAVLAILKELKAQTLDTSRPILQTQLQQQLTAALQFNPLQQLSQTPSSASTLAAALQLLLGRLGNQPTAEVKSSPAQRLQNLVAQLDQTQSSQLLKQLAGHASKMQGAQFATAEQAQTPQQHQQLYIQLPLVQQGESRFAELALTEREADGKAGEAKRMQWQLTMKFDLAAAGHLLVQVRLTGLEVSLQFYAEQATVVSSAEQFLPLLKDRLKMQGLAVTEAQCQLGKIPEQLFARSNSLLAVRV</sequence>
<dbReference type="Pfam" id="PF02120">
    <property type="entry name" value="Flg_hook"/>
    <property type="match status" value="1"/>
</dbReference>
<evidence type="ECO:0000313" key="2">
    <source>
        <dbReference type="EMBL" id="RVU41234.1"/>
    </source>
</evidence>
<protein>
    <submittedName>
        <fullName evidence="2">Flagellar hook-length control protein FliK</fullName>
    </submittedName>
</protein>
<keyword evidence="3" id="KW-1185">Reference proteome</keyword>
<organism evidence="2 3">
    <name type="scientific">Rheinheimera riviphila</name>
    <dbReference type="NCBI Taxonomy" id="1834037"/>
    <lineage>
        <taxon>Bacteria</taxon>
        <taxon>Pseudomonadati</taxon>
        <taxon>Pseudomonadota</taxon>
        <taxon>Gammaproteobacteria</taxon>
        <taxon>Chromatiales</taxon>
        <taxon>Chromatiaceae</taxon>
        <taxon>Rheinheimera</taxon>
    </lineage>
</organism>
<comment type="caution">
    <text evidence="2">The sequence shown here is derived from an EMBL/GenBank/DDBJ whole genome shotgun (WGS) entry which is preliminary data.</text>
</comment>
<dbReference type="EMBL" id="SACS01000002">
    <property type="protein sequence ID" value="RVU41234.1"/>
    <property type="molecule type" value="Genomic_DNA"/>
</dbReference>
<gene>
    <name evidence="2" type="ORF">EOE67_03270</name>
</gene>
<dbReference type="Proteomes" id="UP000283077">
    <property type="component" value="Unassembled WGS sequence"/>
</dbReference>